<proteinExistence type="predicted"/>
<feature type="compositionally biased region" description="Polar residues" evidence="1">
    <location>
        <begin position="163"/>
        <end position="177"/>
    </location>
</feature>
<gene>
    <name evidence="2" type="ORF">HFQ381_LOCUS1690</name>
</gene>
<dbReference type="AlphaFoldDB" id="A0A819VP56"/>
<feature type="region of interest" description="Disordered" evidence="1">
    <location>
        <begin position="155"/>
        <end position="177"/>
    </location>
</feature>
<dbReference type="EMBL" id="CAJOBO010000050">
    <property type="protein sequence ID" value="CAF4111587.1"/>
    <property type="molecule type" value="Genomic_DNA"/>
</dbReference>
<name>A0A819VP56_9BILA</name>
<reference evidence="2" key="1">
    <citation type="submission" date="2021-02" db="EMBL/GenBank/DDBJ databases">
        <authorList>
            <person name="Nowell W R."/>
        </authorList>
    </citation>
    <scope>NUCLEOTIDE SEQUENCE</scope>
</reference>
<sequence>MTGMFDLGMPKARERVCSICGSSSKVTRNKFKVITTVAVEKLLISSYQSRYASDLSVPLLGTSVHETFYNSLYGWYHYQSQVKEVSTNNTSCLNPISNNMQTVHHSEHQSSLEAVLSEHQSNQLKQITSSTIMIIFCKSNEITNSDVIWYDSDEDASSHSSDLRQNFDSSDDLTTFG</sequence>
<comment type="caution">
    <text evidence="2">The sequence shown here is derived from an EMBL/GenBank/DDBJ whole genome shotgun (WGS) entry which is preliminary data.</text>
</comment>
<evidence type="ECO:0000313" key="2">
    <source>
        <dbReference type="EMBL" id="CAF4111587.1"/>
    </source>
</evidence>
<accession>A0A819VP56</accession>
<protein>
    <submittedName>
        <fullName evidence="2">Uncharacterized protein</fullName>
    </submittedName>
</protein>
<evidence type="ECO:0000313" key="3">
    <source>
        <dbReference type="Proteomes" id="UP000663851"/>
    </source>
</evidence>
<organism evidence="2 3">
    <name type="scientific">Rotaria socialis</name>
    <dbReference type="NCBI Taxonomy" id="392032"/>
    <lineage>
        <taxon>Eukaryota</taxon>
        <taxon>Metazoa</taxon>
        <taxon>Spiralia</taxon>
        <taxon>Gnathifera</taxon>
        <taxon>Rotifera</taxon>
        <taxon>Eurotatoria</taxon>
        <taxon>Bdelloidea</taxon>
        <taxon>Philodinida</taxon>
        <taxon>Philodinidae</taxon>
        <taxon>Rotaria</taxon>
    </lineage>
</organism>
<dbReference type="Proteomes" id="UP000663851">
    <property type="component" value="Unassembled WGS sequence"/>
</dbReference>
<evidence type="ECO:0000256" key="1">
    <source>
        <dbReference type="SAM" id="MobiDB-lite"/>
    </source>
</evidence>